<keyword evidence="3" id="KW-1185">Reference proteome</keyword>
<feature type="chain" id="PRO_5040509671" evidence="1">
    <location>
        <begin position="18"/>
        <end position="157"/>
    </location>
</feature>
<sequence>MFRTLLLTSLLLITAKASEHHPYHEALHQHRSPDYVANVDIANGYGGDYSAEPPSTGVRNQDEDPTIFCAPIQNYIPTMVTAIRHQITGIKDKMCGVKANSCVFIACDKGAVDWDAGGIELCNEVLYYSHSSSHMGTQLTVNPVEFNLHRQFPMSST</sequence>
<proteinExistence type="predicted"/>
<accession>A0A9N9LRK1</accession>
<dbReference type="EMBL" id="CAJVRM010000351">
    <property type="protein sequence ID" value="CAG8979999.1"/>
    <property type="molecule type" value="Genomic_DNA"/>
</dbReference>
<organism evidence="2 3">
    <name type="scientific">Hymenoscyphus albidus</name>
    <dbReference type="NCBI Taxonomy" id="595503"/>
    <lineage>
        <taxon>Eukaryota</taxon>
        <taxon>Fungi</taxon>
        <taxon>Dikarya</taxon>
        <taxon>Ascomycota</taxon>
        <taxon>Pezizomycotina</taxon>
        <taxon>Leotiomycetes</taxon>
        <taxon>Helotiales</taxon>
        <taxon>Helotiaceae</taxon>
        <taxon>Hymenoscyphus</taxon>
    </lineage>
</organism>
<keyword evidence="1" id="KW-0732">Signal</keyword>
<gene>
    <name evidence="2" type="ORF">HYALB_00005172</name>
</gene>
<dbReference type="AlphaFoldDB" id="A0A9N9LRK1"/>
<name>A0A9N9LRK1_9HELO</name>
<evidence type="ECO:0000313" key="3">
    <source>
        <dbReference type="Proteomes" id="UP000701801"/>
    </source>
</evidence>
<dbReference type="Proteomes" id="UP000701801">
    <property type="component" value="Unassembled WGS sequence"/>
</dbReference>
<evidence type="ECO:0000256" key="1">
    <source>
        <dbReference type="SAM" id="SignalP"/>
    </source>
</evidence>
<reference evidence="2" key="1">
    <citation type="submission" date="2021-07" db="EMBL/GenBank/DDBJ databases">
        <authorList>
            <person name="Durling M."/>
        </authorList>
    </citation>
    <scope>NUCLEOTIDE SEQUENCE</scope>
</reference>
<evidence type="ECO:0000313" key="2">
    <source>
        <dbReference type="EMBL" id="CAG8979999.1"/>
    </source>
</evidence>
<feature type="signal peptide" evidence="1">
    <location>
        <begin position="1"/>
        <end position="17"/>
    </location>
</feature>
<comment type="caution">
    <text evidence="2">The sequence shown here is derived from an EMBL/GenBank/DDBJ whole genome shotgun (WGS) entry which is preliminary data.</text>
</comment>
<protein>
    <submittedName>
        <fullName evidence="2">Uncharacterized protein</fullName>
    </submittedName>
</protein>